<organism evidence="2 3">
    <name type="scientific">Propionispira arboris</name>
    <dbReference type="NCBI Taxonomy" id="84035"/>
    <lineage>
        <taxon>Bacteria</taxon>
        <taxon>Bacillati</taxon>
        <taxon>Bacillota</taxon>
        <taxon>Negativicutes</taxon>
        <taxon>Selenomonadales</taxon>
        <taxon>Selenomonadaceae</taxon>
        <taxon>Propionispira</taxon>
    </lineage>
</organism>
<feature type="transmembrane region" description="Helical" evidence="1">
    <location>
        <begin position="43"/>
        <end position="65"/>
    </location>
</feature>
<accession>A0A1H7BE29</accession>
<name>A0A1H7BE29_9FIRM</name>
<sequence>MSISFTCLAAGGIYHLFFGFFHAKFWTFGFLNWREELPRMTPINRAVIQMLNIAVLVFMFLIAYISLRYTQELLTPGLGKTILFGVVIFWAARLAGEFTLKDGTSANRKLVAALISGILLYLIPAILI</sequence>
<proteinExistence type="predicted"/>
<reference evidence="2 3" key="1">
    <citation type="submission" date="2016-10" db="EMBL/GenBank/DDBJ databases">
        <authorList>
            <person name="de Groot N.N."/>
        </authorList>
    </citation>
    <scope>NUCLEOTIDE SEQUENCE [LARGE SCALE GENOMIC DNA]</scope>
    <source>
        <strain evidence="2 3">DSM 2179</strain>
    </source>
</reference>
<feature type="transmembrane region" description="Helical" evidence="1">
    <location>
        <begin position="12"/>
        <end position="31"/>
    </location>
</feature>
<gene>
    <name evidence="2" type="ORF">SAMN05660742_1169</name>
</gene>
<feature type="transmembrane region" description="Helical" evidence="1">
    <location>
        <begin position="77"/>
        <end position="98"/>
    </location>
</feature>
<dbReference type="EMBL" id="FNZK01000016">
    <property type="protein sequence ID" value="SEJ75184.1"/>
    <property type="molecule type" value="Genomic_DNA"/>
</dbReference>
<protein>
    <submittedName>
        <fullName evidence="2">Uncharacterized protein</fullName>
    </submittedName>
</protein>
<evidence type="ECO:0000313" key="3">
    <source>
        <dbReference type="Proteomes" id="UP000199662"/>
    </source>
</evidence>
<evidence type="ECO:0000313" key="2">
    <source>
        <dbReference type="EMBL" id="SEJ75184.1"/>
    </source>
</evidence>
<keyword evidence="1" id="KW-0472">Membrane</keyword>
<feature type="transmembrane region" description="Helical" evidence="1">
    <location>
        <begin position="110"/>
        <end position="127"/>
    </location>
</feature>
<keyword evidence="1" id="KW-1133">Transmembrane helix</keyword>
<keyword evidence="1" id="KW-0812">Transmembrane</keyword>
<keyword evidence="3" id="KW-1185">Reference proteome</keyword>
<dbReference type="AlphaFoldDB" id="A0A1H7BE29"/>
<evidence type="ECO:0000256" key="1">
    <source>
        <dbReference type="SAM" id="Phobius"/>
    </source>
</evidence>
<dbReference type="RefSeq" id="WP_091833224.1">
    <property type="nucleotide sequence ID" value="NZ_FNZK01000016.1"/>
</dbReference>
<dbReference type="STRING" id="84035.SAMN05660742_1169"/>
<dbReference type="Proteomes" id="UP000199662">
    <property type="component" value="Unassembled WGS sequence"/>
</dbReference>